<dbReference type="Pfam" id="PF07690">
    <property type="entry name" value="MFS_1"/>
    <property type="match status" value="1"/>
</dbReference>
<keyword evidence="5 7" id="KW-1133">Transmembrane helix</keyword>
<feature type="transmembrane region" description="Helical" evidence="7">
    <location>
        <begin position="44"/>
        <end position="67"/>
    </location>
</feature>
<dbReference type="PANTHER" id="PTHR23514:SF3">
    <property type="entry name" value="BYPASS OF STOP CODON PROTEIN 6"/>
    <property type="match status" value="1"/>
</dbReference>
<feature type="transmembrane region" description="Helical" evidence="7">
    <location>
        <begin position="215"/>
        <end position="236"/>
    </location>
</feature>
<dbReference type="GO" id="GO:0022857">
    <property type="term" value="F:transmembrane transporter activity"/>
    <property type="evidence" value="ECO:0007669"/>
    <property type="project" value="InterPro"/>
</dbReference>
<feature type="transmembrane region" description="Helical" evidence="7">
    <location>
        <begin position="101"/>
        <end position="125"/>
    </location>
</feature>
<comment type="similarity">
    <text evidence="2">Belongs to the major facilitator superfamily.</text>
</comment>
<evidence type="ECO:0000256" key="3">
    <source>
        <dbReference type="ARBA" id="ARBA00022448"/>
    </source>
</evidence>
<evidence type="ECO:0000256" key="7">
    <source>
        <dbReference type="SAM" id="Phobius"/>
    </source>
</evidence>
<evidence type="ECO:0000256" key="6">
    <source>
        <dbReference type="ARBA" id="ARBA00023136"/>
    </source>
</evidence>
<gene>
    <name evidence="9" type="ORF">H8E29_04055</name>
</gene>
<evidence type="ECO:0000256" key="4">
    <source>
        <dbReference type="ARBA" id="ARBA00022692"/>
    </source>
</evidence>
<comment type="caution">
    <text evidence="9">The sequence shown here is derived from an EMBL/GenBank/DDBJ whole genome shotgun (WGS) entry which is preliminary data.</text>
</comment>
<keyword evidence="4 7" id="KW-0812">Transmembrane</keyword>
<keyword evidence="3" id="KW-0813">Transport</keyword>
<evidence type="ECO:0000259" key="8">
    <source>
        <dbReference type="PROSITE" id="PS50850"/>
    </source>
</evidence>
<proteinExistence type="inferred from homology"/>
<feature type="transmembrane region" description="Helical" evidence="7">
    <location>
        <begin position="79"/>
        <end position="95"/>
    </location>
</feature>
<dbReference type="SUPFAM" id="SSF103473">
    <property type="entry name" value="MFS general substrate transporter"/>
    <property type="match status" value="1"/>
</dbReference>
<organism evidence="9 10">
    <name type="scientific">Candidatus Desulfolinea nitratireducens</name>
    <dbReference type="NCBI Taxonomy" id="2841698"/>
    <lineage>
        <taxon>Bacteria</taxon>
        <taxon>Bacillati</taxon>
        <taxon>Chloroflexota</taxon>
        <taxon>Anaerolineae</taxon>
        <taxon>Anaerolineales</taxon>
        <taxon>Anaerolineales incertae sedis</taxon>
        <taxon>Candidatus Desulfolinea</taxon>
    </lineage>
</organism>
<evidence type="ECO:0000313" key="9">
    <source>
        <dbReference type="EMBL" id="MBC8334417.1"/>
    </source>
</evidence>
<feature type="transmembrane region" description="Helical" evidence="7">
    <location>
        <begin position="360"/>
        <end position="384"/>
    </location>
</feature>
<evidence type="ECO:0000256" key="1">
    <source>
        <dbReference type="ARBA" id="ARBA00004651"/>
    </source>
</evidence>
<comment type="subcellular location">
    <subcellularLocation>
        <location evidence="1">Cell membrane</location>
        <topology evidence="1">Multi-pass membrane protein</topology>
    </subcellularLocation>
</comment>
<dbReference type="Proteomes" id="UP000614469">
    <property type="component" value="Unassembled WGS sequence"/>
</dbReference>
<feature type="transmembrane region" description="Helical" evidence="7">
    <location>
        <begin position="168"/>
        <end position="187"/>
    </location>
</feature>
<dbReference type="InterPro" id="IPR011701">
    <property type="entry name" value="MFS"/>
</dbReference>
<feature type="transmembrane region" description="Helical" evidence="7">
    <location>
        <begin position="304"/>
        <end position="323"/>
    </location>
</feature>
<dbReference type="InterPro" id="IPR051788">
    <property type="entry name" value="MFS_Transporter"/>
</dbReference>
<dbReference type="GO" id="GO:0005886">
    <property type="term" value="C:plasma membrane"/>
    <property type="evidence" value="ECO:0007669"/>
    <property type="project" value="UniProtKB-SubCell"/>
</dbReference>
<keyword evidence="6 7" id="KW-0472">Membrane</keyword>
<evidence type="ECO:0000313" key="10">
    <source>
        <dbReference type="Proteomes" id="UP000614469"/>
    </source>
</evidence>
<dbReference type="PANTHER" id="PTHR23514">
    <property type="entry name" value="BYPASS OF STOP CODON PROTEIN 6"/>
    <property type="match status" value="1"/>
</dbReference>
<dbReference type="EMBL" id="JACNJN010000064">
    <property type="protein sequence ID" value="MBC8334417.1"/>
    <property type="molecule type" value="Genomic_DNA"/>
</dbReference>
<evidence type="ECO:0000256" key="2">
    <source>
        <dbReference type="ARBA" id="ARBA00008335"/>
    </source>
</evidence>
<reference evidence="9 10" key="1">
    <citation type="submission" date="2020-08" db="EMBL/GenBank/DDBJ databases">
        <title>Bridging the membrane lipid divide: bacteria of the FCB group superphylum have the potential to synthesize archaeal ether lipids.</title>
        <authorList>
            <person name="Villanueva L."/>
            <person name="Von Meijenfeldt F.A.B."/>
            <person name="Westbye A.B."/>
            <person name="Yadav S."/>
            <person name="Hopmans E.C."/>
            <person name="Dutilh B.E."/>
            <person name="Sinninghe Damste J.S."/>
        </authorList>
    </citation>
    <scope>NUCLEOTIDE SEQUENCE [LARGE SCALE GENOMIC DNA]</scope>
    <source>
        <strain evidence="9">NIOZ-UU36</strain>
    </source>
</reference>
<dbReference type="AlphaFoldDB" id="A0A8J6NI72"/>
<feature type="transmembrane region" description="Helical" evidence="7">
    <location>
        <begin position="251"/>
        <end position="268"/>
    </location>
</feature>
<feature type="domain" description="Major facilitator superfamily (MFS) profile" evidence="8">
    <location>
        <begin position="14"/>
        <end position="392"/>
    </location>
</feature>
<dbReference type="Gene3D" id="1.20.1250.20">
    <property type="entry name" value="MFS general substrate transporter like domains"/>
    <property type="match status" value="2"/>
</dbReference>
<dbReference type="PROSITE" id="PS50850">
    <property type="entry name" value="MFS"/>
    <property type="match status" value="1"/>
</dbReference>
<dbReference type="InterPro" id="IPR036259">
    <property type="entry name" value="MFS_trans_sf"/>
</dbReference>
<feature type="transmembrane region" description="Helical" evidence="7">
    <location>
        <begin position="137"/>
        <end position="156"/>
    </location>
</feature>
<dbReference type="InterPro" id="IPR020846">
    <property type="entry name" value="MFS_dom"/>
</dbReference>
<protein>
    <submittedName>
        <fullName evidence="9">MFS transporter</fullName>
    </submittedName>
</protein>
<evidence type="ECO:0000256" key="5">
    <source>
        <dbReference type="ARBA" id="ARBA00022989"/>
    </source>
</evidence>
<name>A0A8J6NI72_9CHLR</name>
<sequence length="395" mass="42333">MDAKPISPRFVRAITLGAFLAFFLFGFSDNLKGATFPVLLDDLGFGYALGGTILLASYLGFLIATLITGPLTDLAGKKIVIYLACGSLLIGMFGYSTASTFWALIVAMFIMGLGLGALEVGANLIIVDVHREDKGRYLNLLAFFHGIGSMVAPLFAGQLLVAGFSWRSIYQFGLGLVLLVLIYFLIVKYPRTNNNQSNKLDFRELGKSAFSHEMILFYTGMIAYVAAEIGIGAWLVEFLQNAKSQSVSQSTFYLALFFGTITAGRFIGSFLVARVGYLTSMLFAGLAALICVAIGTFASVGLAVFLPLAGFFFSIIFPTFTAAVSDLYQENVGTILGLLFTFAGLGGMLGPWVIGLTSDWLGIQAGFGAVLVFLVVMNISLGLLGRKQNPVKIAP</sequence>
<feature type="transmembrane region" description="Helical" evidence="7">
    <location>
        <begin position="335"/>
        <end position="354"/>
    </location>
</feature>
<feature type="transmembrane region" description="Helical" evidence="7">
    <location>
        <begin position="275"/>
        <end position="298"/>
    </location>
</feature>
<accession>A0A8J6NI72</accession>